<dbReference type="Proteomes" id="UP000232323">
    <property type="component" value="Unassembled WGS sequence"/>
</dbReference>
<feature type="compositionally biased region" description="Polar residues" evidence="1">
    <location>
        <begin position="65"/>
        <end position="79"/>
    </location>
</feature>
<organism evidence="4 5">
    <name type="scientific">Chlamydomonas eustigma</name>
    <dbReference type="NCBI Taxonomy" id="1157962"/>
    <lineage>
        <taxon>Eukaryota</taxon>
        <taxon>Viridiplantae</taxon>
        <taxon>Chlorophyta</taxon>
        <taxon>core chlorophytes</taxon>
        <taxon>Chlorophyceae</taxon>
        <taxon>CS clade</taxon>
        <taxon>Chlamydomonadales</taxon>
        <taxon>Chlamydomonadaceae</taxon>
        <taxon>Chlamydomonas</taxon>
    </lineage>
</organism>
<evidence type="ECO:0000313" key="5">
    <source>
        <dbReference type="Proteomes" id="UP000232323"/>
    </source>
</evidence>
<dbReference type="EMBL" id="BEGY01000086">
    <property type="protein sequence ID" value="GAX82819.1"/>
    <property type="molecule type" value="Genomic_DNA"/>
</dbReference>
<evidence type="ECO:0000259" key="3">
    <source>
        <dbReference type="Pfam" id="PF13460"/>
    </source>
</evidence>
<dbReference type="OrthoDB" id="10254221at2759"/>
<feature type="compositionally biased region" description="Basic and acidic residues" evidence="1">
    <location>
        <begin position="48"/>
        <end position="60"/>
    </location>
</feature>
<evidence type="ECO:0000259" key="2">
    <source>
        <dbReference type="Pfam" id="PF08547"/>
    </source>
</evidence>
<proteinExistence type="predicted"/>
<dbReference type="Gene3D" id="3.40.50.720">
    <property type="entry name" value="NAD(P)-binding Rossmann-like Domain"/>
    <property type="match status" value="2"/>
</dbReference>
<feature type="domain" description="NADH:ubiquinone oxidoreductase intermediate-associated protein 30" evidence="2">
    <location>
        <begin position="303"/>
        <end position="423"/>
    </location>
</feature>
<evidence type="ECO:0000313" key="4">
    <source>
        <dbReference type="EMBL" id="GAX82819.1"/>
    </source>
</evidence>
<name>A0A250XIS4_9CHLO</name>
<dbReference type="InterPro" id="IPR036291">
    <property type="entry name" value="NAD(P)-bd_dom_sf"/>
</dbReference>
<dbReference type="InterPro" id="IPR008979">
    <property type="entry name" value="Galactose-bd-like_sf"/>
</dbReference>
<dbReference type="STRING" id="1157962.A0A250XIS4"/>
<feature type="region of interest" description="Disordered" evidence="1">
    <location>
        <begin position="22"/>
        <end position="81"/>
    </location>
</feature>
<dbReference type="AlphaFoldDB" id="A0A250XIS4"/>
<protein>
    <recommendedName>
        <fullName evidence="6">NAD(P)-binding domain-containing protein</fullName>
    </recommendedName>
</protein>
<dbReference type="Pfam" id="PF13460">
    <property type="entry name" value="NAD_binding_10"/>
    <property type="match status" value="2"/>
</dbReference>
<feature type="domain" description="NAD(P)-binding" evidence="3">
    <location>
        <begin position="481"/>
        <end position="554"/>
    </location>
</feature>
<reference evidence="4 5" key="1">
    <citation type="submission" date="2017-08" db="EMBL/GenBank/DDBJ databases">
        <title>Acidophilic green algal genome provides insights into adaptation to an acidic environment.</title>
        <authorList>
            <person name="Hirooka S."/>
            <person name="Hirose Y."/>
            <person name="Kanesaki Y."/>
            <person name="Higuchi S."/>
            <person name="Fujiwara T."/>
            <person name="Onuma R."/>
            <person name="Era A."/>
            <person name="Ohbayashi R."/>
            <person name="Uzuka A."/>
            <person name="Nozaki H."/>
            <person name="Yoshikawa H."/>
            <person name="Miyagishima S.Y."/>
        </authorList>
    </citation>
    <scope>NUCLEOTIDE SEQUENCE [LARGE SCALE GENOMIC DNA]</scope>
    <source>
        <strain evidence="4 5">NIES-2499</strain>
    </source>
</reference>
<dbReference type="InterPro" id="IPR013857">
    <property type="entry name" value="NADH-UbQ_OxRdtase-assoc_prot30"/>
</dbReference>
<dbReference type="SUPFAM" id="SSF49785">
    <property type="entry name" value="Galactose-binding domain-like"/>
    <property type="match status" value="1"/>
</dbReference>
<dbReference type="PANTHER" id="PTHR15020:SF47">
    <property type="entry name" value="NAD(P)-BINDING DOMAIN-CONTAINING PROTEIN"/>
    <property type="match status" value="1"/>
</dbReference>
<sequence>MSGFASCLQSYNVVNPSIFGRRGPIVKPYPQRSSAHITRATPEDKEEIEQLKQKYFKDSGKPSPSDVTSEETGSSSLDNVNPIALGRQARRAFDEVWTQLSQLTSPTKRFTFEDELDMPTSSYQEFQTPQAAYTTVLVVGATGRVGRILTRKLLLRGYRVRALVRRKEGRQAGAPVEGVPAAVKLVLGDVGEMKDCQEAVRGVNKVIYCAGARSTFTSELLRVEENGVRNITKAFQDESIRQAEMDRGKREAGAKPRLFSSKSKRELADFSKPYHQAKWDITFVGSTEDEANQSERSREMAKFNQAFAEINDEENLIFEGVLYQRGAVAEVGSNIKSVMPGGEHRTANTEGLVMRLRGDGKQYAVFLKTVDGHRFVARFPTRTGYLHVRLPWTAFRSETPVPEGKAAPVLDPEHLNFLGIRYEFRRNAAAARSRSFPTAEEIEEMKKERQFELEVDWIKALPGGQEPDLVLLSCAGKGSDRMSAAELEKVVEFKRKGEDILRLSGLGYTIIRPGNLVEEPGGYKALVFDQGGRITESVGAADVADICLRSLHEPEARNKTFDVCYEFEAQEGLEMYEVVAHVPTDERGGKSYLAAAVAGLAKNT</sequence>
<feature type="domain" description="NAD(P)-binding" evidence="3">
    <location>
        <begin position="140"/>
        <end position="242"/>
    </location>
</feature>
<dbReference type="Pfam" id="PF08547">
    <property type="entry name" value="CIA30"/>
    <property type="match status" value="1"/>
</dbReference>
<accession>A0A250XIS4</accession>
<evidence type="ECO:0000256" key="1">
    <source>
        <dbReference type="SAM" id="MobiDB-lite"/>
    </source>
</evidence>
<dbReference type="InterPro" id="IPR016040">
    <property type="entry name" value="NAD(P)-bd_dom"/>
</dbReference>
<dbReference type="PANTHER" id="PTHR15020">
    <property type="entry name" value="FLAVIN REDUCTASE-RELATED"/>
    <property type="match status" value="1"/>
</dbReference>
<keyword evidence="5" id="KW-1185">Reference proteome</keyword>
<gene>
    <name evidence="4" type="ORF">CEUSTIGMA_g10245.t1</name>
</gene>
<dbReference type="SUPFAM" id="SSF51735">
    <property type="entry name" value="NAD(P)-binding Rossmann-fold domains"/>
    <property type="match status" value="1"/>
</dbReference>
<evidence type="ECO:0008006" key="6">
    <source>
        <dbReference type="Google" id="ProtNLM"/>
    </source>
</evidence>
<comment type="caution">
    <text evidence="4">The sequence shown here is derived from an EMBL/GenBank/DDBJ whole genome shotgun (WGS) entry which is preliminary data.</text>
</comment>